<proteinExistence type="evidence at transcript level"/>
<evidence type="ECO:0000256" key="9">
    <source>
        <dbReference type="ARBA" id="ARBA00023004"/>
    </source>
</evidence>
<evidence type="ECO:0000256" key="6">
    <source>
        <dbReference type="ARBA" id="ARBA00022490"/>
    </source>
</evidence>
<dbReference type="GO" id="GO:0019310">
    <property type="term" value="P:inositol catabolic process"/>
    <property type="evidence" value="ECO:0007669"/>
    <property type="project" value="UniProtKB-UniRule"/>
</dbReference>
<feature type="binding site" evidence="12">
    <location>
        <position position="33"/>
    </location>
    <ligand>
        <name>substrate</name>
    </ligand>
</feature>
<evidence type="ECO:0000256" key="5">
    <source>
        <dbReference type="ARBA" id="ARBA00019269"/>
    </source>
</evidence>
<comment type="catalytic activity">
    <reaction evidence="11 14">
        <text>myo-inositol + O2 = D-glucuronate + H2O + H(+)</text>
        <dbReference type="Rhea" id="RHEA:23696"/>
        <dbReference type="ChEBI" id="CHEBI:15377"/>
        <dbReference type="ChEBI" id="CHEBI:15378"/>
        <dbReference type="ChEBI" id="CHEBI:15379"/>
        <dbReference type="ChEBI" id="CHEBI:17268"/>
        <dbReference type="ChEBI" id="CHEBI:58720"/>
        <dbReference type="EC" id="1.13.99.1"/>
    </reaction>
</comment>
<feature type="binding site" evidence="12">
    <location>
        <position position="134"/>
    </location>
    <ligand>
        <name>substrate</name>
    </ligand>
</feature>
<feature type="binding site" evidence="12">
    <location>
        <begin position="227"/>
        <end position="228"/>
    </location>
    <ligand>
        <name>substrate</name>
    </ligand>
</feature>
<dbReference type="PANTHER" id="PTHR12588:SF0">
    <property type="entry name" value="INOSITOL OXYGENASE"/>
    <property type="match status" value="1"/>
</dbReference>
<protein>
    <recommendedName>
        <fullName evidence="5 14">Inositol oxygenase</fullName>
        <ecNumber evidence="4 14">1.13.99.1</ecNumber>
    </recommendedName>
    <alternativeName>
        <fullName evidence="10 14">Myo-inositol oxygenase</fullName>
    </alternativeName>
</protein>
<dbReference type="GO" id="GO:0005737">
    <property type="term" value="C:cytoplasm"/>
    <property type="evidence" value="ECO:0007669"/>
    <property type="project" value="UniProtKB-SubCell"/>
</dbReference>
<keyword evidence="9 13" id="KW-0408">Iron</keyword>
<feature type="binding site" evidence="12">
    <location>
        <begin position="148"/>
        <end position="149"/>
    </location>
    <ligand>
        <name>substrate</name>
    </ligand>
</feature>
<dbReference type="GO" id="GO:0050113">
    <property type="term" value="F:inositol oxygenase activity"/>
    <property type="evidence" value="ECO:0007669"/>
    <property type="project" value="UniProtKB-UniRule"/>
</dbReference>
<feature type="binding site" evidence="13">
    <location>
        <position position="260"/>
    </location>
    <ligand>
        <name>Fe cation</name>
        <dbReference type="ChEBI" id="CHEBI:24875"/>
        <label>1</label>
    </ligand>
</feature>
<feature type="binding site" evidence="13">
    <location>
        <position position="131"/>
    </location>
    <ligand>
        <name>Fe cation</name>
        <dbReference type="ChEBI" id="CHEBI:24875"/>
        <label>1</label>
    </ligand>
</feature>
<dbReference type="GO" id="GO:0005506">
    <property type="term" value="F:iron ion binding"/>
    <property type="evidence" value="ECO:0007669"/>
    <property type="project" value="InterPro"/>
</dbReference>
<feature type="binding site" evidence="13">
    <location>
        <position position="130"/>
    </location>
    <ligand>
        <name>Fe cation</name>
        <dbReference type="ChEBI" id="CHEBI:24875"/>
        <label>1</label>
    </ligand>
</feature>
<evidence type="ECO:0000256" key="2">
    <source>
        <dbReference type="ARBA" id="ARBA00005167"/>
    </source>
</evidence>
<dbReference type="Pfam" id="PF05153">
    <property type="entry name" value="MIOX"/>
    <property type="match status" value="1"/>
</dbReference>
<dbReference type="UniPathway" id="UPA00111">
    <property type="reaction ID" value="UER00527"/>
</dbReference>
<evidence type="ECO:0000256" key="8">
    <source>
        <dbReference type="ARBA" id="ARBA00023002"/>
    </source>
</evidence>
<sequence length="292" mass="34336">MRIIINEKPHLLDPSELLRPEPEFADKSLSEFRDYSIDLNDPLKERVRQTYRKMHLNQTVDFVKSRHEEWLTFDHFTATIREALEKLNDIVDESDPDIDLPNIVHAFQTAERARAEHPELDWLHLTGLIHDLGKVMLFYGEEQYSTVGDTFPVGCLWSDNIVYRSDSFIGNPDGSNPEYNTKYGIYEPNCGITKLTMSWGHDEYMYQVLKHNKSTLPEQALNIIRFHSFYPWHSSGDYSHLAADGDDEIKNWVLMFNRYDLYTKSSKIPDIEALWPYYQSLIDKYCPNKLEF</sequence>
<evidence type="ECO:0000256" key="10">
    <source>
        <dbReference type="ARBA" id="ARBA00029668"/>
    </source>
</evidence>
<name>U5ENE7_9DIPT</name>
<evidence type="ECO:0000256" key="14">
    <source>
        <dbReference type="RuleBase" id="RU367039"/>
    </source>
</evidence>
<dbReference type="EC" id="1.13.99.1" evidence="4 14"/>
<keyword evidence="7 13" id="KW-0479">Metal-binding</keyword>
<comment type="cofactor">
    <cofactor evidence="13 14">
        <name>Fe cation</name>
        <dbReference type="ChEBI" id="CHEBI:24875"/>
    </cofactor>
    <text evidence="13 14">Binds 2 iron ions per subunit.</text>
</comment>
<feature type="binding site" evidence="13">
    <location>
        <position position="227"/>
    </location>
    <ligand>
        <name>Fe cation</name>
        <dbReference type="ChEBI" id="CHEBI:24875"/>
        <label>1</label>
    </ligand>
</feature>
<feature type="binding site" evidence="13">
    <location>
        <position position="201"/>
    </location>
    <ligand>
        <name>Fe cation</name>
        <dbReference type="ChEBI" id="CHEBI:24875"/>
        <label>1</label>
    </ligand>
</feature>
<evidence type="ECO:0000256" key="4">
    <source>
        <dbReference type="ARBA" id="ARBA00011919"/>
    </source>
</evidence>
<evidence type="ECO:0000256" key="13">
    <source>
        <dbReference type="PIRSR" id="PIRSR607828-2"/>
    </source>
</evidence>
<evidence type="ECO:0000256" key="7">
    <source>
        <dbReference type="ARBA" id="ARBA00022723"/>
    </source>
</evidence>
<evidence type="ECO:0000256" key="11">
    <source>
        <dbReference type="ARBA" id="ARBA00048271"/>
    </source>
</evidence>
<evidence type="ECO:0000256" key="1">
    <source>
        <dbReference type="ARBA" id="ARBA00004496"/>
    </source>
</evidence>
<feature type="binding site" evidence="13">
    <location>
        <position position="105"/>
    </location>
    <ligand>
        <name>Fe cation</name>
        <dbReference type="ChEBI" id="CHEBI:24875"/>
        <label>1</label>
    </ligand>
</feature>
<dbReference type="AlphaFoldDB" id="U5ENE7"/>
<evidence type="ECO:0000256" key="3">
    <source>
        <dbReference type="ARBA" id="ARBA00005286"/>
    </source>
</evidence>
<evidence type="ECO:0000313" key="15">
    <source>
        <dbReference type="EMBL" id="JAB59246.1"/>
    </source>
</evidence>
<dbReference type="PANTHER" id="PTHR12588">
    <property type="entry name" value="MYOINOSITOL OXYGENASE"/>
    <property type="match status" value="1"/>
</dbReference>
<keyword evidence="8 14" id="KW-0560">Oxidoreductase</keyword>
<dbReference type="SUPFAM" id="SSF109604">
    <property type="entry name" value="HD-domain/PDEase-like"/>
    <property type="match status" value="1"/>
</dbReference>
<evidence type="ECO:0000256" key="12">
    <source>
        <dbReference type="PIRSR" id="PIRSR607828-1"/>
    </source>
</evidence>
<reference evidence="15" key="1">
    <citation type="journal article" date="2014" name="Insect Biochem. Mol. Biol.">
        <title>An insight into the sialome of the frog biting fly, Corethrella appendiculata.</title>
        <authorList>
            <person name="Ribeiro J.M.C."/>
            <person name="Chagas A.C."/>
            <person name="Pham V.M."/>
            <person name="Lounibos L.P."/>
            <person name="Calvo E."/>
        </authorList>
    </citation>
    <scope>NUCLEOTIDE SEQUENCE</scope>
    <source>
        <tissue evidence="15">Salivary glands</tissue>
    </source>
</reference>
<organism evidence="15">
    <name type="scientific">Corethrella appendiculata</name>
    <dbReference type="NCBI Taxonomy" id="1370023"/>
    <lineage>
        <taxon>Eukaryota</taxon>
        <taxon>Metazoa</taxon>
        <taxon>Ecdysozoa</taxon>
        <taxon>Arthropoda</taxon>
        <taxon>Hexapoda</taxon>
        <taxon>Insecta</taxon>
        <taxon>Pterygota</taxon>
        <taxon>Neoptera</taxon>
        <taxon>Endopterygota</taxon>
        <taxon>Diptera</taxon>
        <taxon>Nematocera</taxon>
        <taxon>Culicoidea</taxon>
        <taxon>Chaoboridae</taxon>
        <taxon>Corethrella</taxon>
    </lineage>
</organism>
<comment type="pathway">
    <text evidence="2 14">Polyol metabolism; myo-inositol degradation into D-glucuronate; D-glucuronate from myo-inositol: step 1/1.</text>
</comment>
<dbReference type="InterPro" id="IPR007828">
    <property type="entry name" value="Inositol_oxygenase"/>
</dbReference>
<comment type="similarity">
    <text evidence="3 14">Belongs to the myo-inositol oxygenase family.</text>
</comment>
<feature type="binding site" evidence="12">
    <location>
        <begin position="92"/>
        <end position="94"/>
    </location>
    <ligand>
        <name>substrate</name>
    </ligand>
</feature>
<keyword evidence="6 14" id="KW-0963">Cytoplasm</keyword>
<dbReference type="EMBL" id="GANO01000625">
    <property type="protein sequence ID" value="JAB59246.1"/>
    <property type="molecule type" value="mRNA"/>
</dbReference>
<comment type="subcellular location">
    <subcellularLocation>
        <location evidence="1 14">Cytoplasm</location>
    </subcellularLocation>
</comment>
<accession>U5ENE7</accession>